<protein>
    <submittedName>
        <fullName evidence="2">Uncharacterized protein</fullName>
    </submittedName>
</protein>
<name>A0AAD4C9S6_BOLED</name>
<evidence type="ECO:0000313" key="3">
    <source>
        <dbReference type="Proteomes" id="UP001194468"/>
    </source>
</evidence>
<evidence type="ECO:0000313" key="2">
    <source>
        <dbReference type="EMBL" id="KAF8452658.1"/>
    </source>
</evidence>
<dbReference type="AlphaFoldDB" id="A0AAD4C9S6"/>
<sequence>MKRRERLSDTSKRNKNQRTRDEGYHLHQPHHPVPHPDSPRMPPRLTFQYNPLSYAYPDDESDKPLFLQASSTLATHPPIVLVYWINTVFSDGEEVWQVVRLVRRDAEHIRHVHAPSNSRSSSSSSSTSSSSSNHGTIRSSRRDDLFKYIYPDLIVVDGCERDYNATFSLGVLTRDQREAVLECAEDVAYDPRSDDEGQCTTWMSELLKRLVREGLVARGVVEAIMDAVPLLSSSASSGE</sequence>
<feature type="compositionally biased region" description="Low complexity" evidence="1">
    <location>
        <begin position="116"/>
        <end position="138"/>
    </location>
</feature>
<organism evidence="2 3">
    <name type="scientific">Boletus edulis BED1</name>
    <dbReference type="NCBI Taxonomy" id="1328754"/>
    <lineage>
        <taxon>Eukaryota</taxon>
        <taxon>Fungi</taxon>
        <taxon>Dikarya</taxon>
        <taxon>Basidiomycota</taxon>
        <taxon>Agaricomycotina</taxon>
        <taxon>Agaricomycetes</taxon>
        <taxon>Agaricomycetidae</taxon>
        <taxon>Boletales</taxon>
        <taxon>Boletineae</taxon>
        <taxon>Boletaceae</taxon>
        <taxon>Boletoideae</taxon>
        <taxon>Boletus</taxon>
    </lineage>
</organism>
<keyword evidence="3" id="KW-1185">Reference proteome</keyword>
<feature type="compositionally biased region" description="Basic and acidic residues" evidence="1">
    <location>
        <begin position="1"/>
        <end position="25"/>
    </location>
</feature>
<gene>
    <name evidence="2" type="ORF">L210DRAFT_3519266</name>
</gene>
<proteinExistence type="predicted"/>
<reference evidence="2" key="2">
    <citation type="journal article" date="2020" name="Nat. Commun.">
        <title>Large-scale genome sequencing of mycorrhizal fungi provides insights into the early evolution of symbiotic traits.</title>
        <authorList>
            <person name="Miyauchi S."/>
            <person name="Kiss E."/>
            <person name="Kuo A."/>
            <person name="Drula E."/>
            <person name="Kohler A."/>
            <person name="Sanchez-Garcia M."/>
            <person name="Morin E."/>
            <person name="Andreopoulos B."/>
            <person name="Barry K.W."/>
            <person name="Bonito G."/>
            <person name="Buee M."/>
            <person name="Carver A."/>
            <person name="Chen C."/>
            <person name="Cichocki N."/>
            <person name="Clum A."/>
            <person name="Culley D."/>
            <person name="Crous P.W."/>
            <person name="Fauchery L."/>
            <person name="Girlanda M."/>
            <person name="Hayes R.D."/>
            <person name="Keri Z."/>
            <person name="LaButti K."/>
            <person name="Lipzen A."/>
            <person name="Lombard V."/>
            <person name="Magnuson J."/>
            <person name="Maillard F."/>
            <person name="Murat C."/>
            <person name="Nolan M."/>
            <person name="Ohm R.A."/>
            <person name="Pangilinan J."/>
            <person name="Pereira M.F."/>
            <person name="Perotto S."/>
            <person name="Peter M."/>
            <person name="Pfister S."/>
            <person name="Riley R."/>
            <person name="Sitrit Y."/>
            <person name="Stielow J.B."/>
            <person name="Szollosi G."/>
            <person name="Zifcakova L."/>
            <person name="Stursova M."/>
            <person name="Spatafora J.W."/>
            <person name="Tedersoo L."/>
            <person name="Vaario L.M."/>
            <person name="Yamada A."/>
            <person name="Yan M."/>
            <person name="Wang P."/>
            <person name="Xu J."/>
            <person name="Bruns T."/>
            <person name="Baldrian P."/>
            <person name="Vilgalys R."/>
            <person name="Dunand C."/>
            <person name="Henrissat B."/>
            <person name="Grigoriev I.V."/>
            <person name="Hibbett D."/>
            <person name="Nagy L.G."/>
            <person name="Martin F.M."/>
        </authorList>
    </citation>
    <scope>NUCLEOTIDE SEQUENCE</scope>
    <source>
        <strain evidence="2">BED1</strain>
    </source>
</reference>
<accession>A0AAD4C9S6</accession>
<feature type="region of interest" description="Disordered" evidence="1">
    <location>
        <begin position="1"/>
        <end position="45"/>
    </location>
</feature>
<feature type="region of interest" description="Disordered" evidence="1">
    <location>
        <begin position="112"/>
        <end position="138"/>
    </location>
</feature>
<reference evidence="2" key="1">
    <citation type="submission" date="2019-10" db="EMBL/GenBank/DDBJ databases">
        <authorList>
            <consortium name="DOE Joint Genome Institute"/>
            <person name="Kuo A."/>
            <person name="Miyauchi S."/>
            <person name="Kiss E."/>
            <person name="Drula E."/>
            <person name="Kohler A."/>
            <person name="Sanchez-Garcia M."/>
            <person name="Andreopoulos B."/>
            <person name="Barry K.W."/>
            <person name="Bonito G."/>
            <person name="Buee M."/>
            <person name="Carver A."/>
            <person name="Chen C."/>
            <person name="Cichocki N."/>
            <person name="Clum A."/>
            <person name="Culley D."/>
            <person name="Crous P.W."/>
            <person name="Fauchery L."/>
            <person name="Girlanda M."/>
            <person name="Hayes R."/>
            <person name="Keri Z."/>
            <person name="LaButti K."/>
            <person name="Lipzen A."/>
            <person name="Lombard V."/>
            <person name="Magnuson J."/>
            <person name="Maillard F."/>
            <person name="Morin E."/>
            <person name="Murat C."/>
            <person name="Nolan M."/>
            <person name="Ohm R."/>
            <person name="Pangilinan J."/>
            <person name="Pereira M."/>
            <person name="Perotto S."/>
            <person name="Peter M."/>
            <person name="Riley R."/>
            <person name="Sitrit Y."/>
            <person name="Stielow B."/>
            <person name="Szollosi G."/>
            <person name="Zifcakova L."/>
            <person name="Stursova M."/>
            <person name="Spatafora J.W."/>
            <person name="Tedersoo L."/>
            <person name="Vaario L.-M."/>
            <person name="Yamada A."/>
            <person name="Yan M."/>
            <person name="Wang P."/>
            <person name="Xu J."/>
            <person name="Bruns T."/>
            <person name="Baldrian P."/>
            <person name="Vilgalys R."/>
            <person name="Henrissat B."/>
            <person name="Grigoriev I.V."/>
            <person name="Hibbett D."/>
            <person name="Nagy L.G."/>
            <person name="Martin F.M."/>
        </authorList>
    </citation>
    <scope>NUCLEOTIDE SEQUENCE</scope>
    <source>
        <strain evidence="2">BED1</strain>
    </source>
</reference>
<evidence type="ECO:0000256" key="1">
    <source>
        <dbReference type="SAM" id="MobiDB-lite"/>
    </source>
</evidence>
<comment type="caution">
    <text evidence="2">The sequence shown here is derived from an EMBL/GenBank/DDBJ whole genome shotgun (WGS) entry which is preliminary data.</text>
</comment>
<dbReference type="EMBL" id="WHUW01000001">
    <property type="protein sequence ID" value="KAF8452658.1"/>
    <property type="molecule type" value="Genomic_DNA"/>
</dbReference>
<dbReference type="Proteomes" id="UP001194468">
    <property type="component" value="Unassembled WGS sequence"/>
</dbReference>